<feature type="signal peptide" evidence="1">
    <location>
        <begin position="1"/>
        <end position="26"/>
    </location>
</feature>
<dbReference type="PANTHER" id="PTHR43649:SF17">
    <property type="entry name" value="ABC TRANSPORTER SOLUTE BINDING PROTEIN-SUGAR TRANSPORT"/>
    <property type="match status" value="1"/>
</dbReference>
<evidence type="ECO:0000256" key="1">
    <source>
        <dbReference type="SAM" id="SignalP"/>
    </source>
</evidence>
<dbReference type="InterPro" id="IPR050490">
    <property type="entry name" value="Bact_solute-bd_prot1"/>
</dbReference>
<proteinExistence type="predicted"/>
<comment type="caution">
    <text evidence="3">The sequence shown here is derived from an EMBL/GenBank/DDBJ whole genome shotgun (WGS) entry which is preliminary data.</text>
</comment>
<protein>
    <submittedName>
        <fullName evidence="3">ABC transporter substrate-binding protein</fullName>
    </submittedName>
</protein>
<dbReference type="Gene3D" id="3.40.190.10">
    <property type="entry name" value="Periplasmic binding protein-like II"/>
    <property type="match status" value="1"/>
</dbReference>
<dbReference type="Pfam" id="PF12010">
    <property type="entry name" value="DUF3502"/>
    <property type="match status" value="1"/>
</dbReference>
<accession>A0ABW3S4M4</accession>
<keyword evidence="1" id="KW-0732">Signal</keyword>
<name>A0ABW3S4M4_9BACL</name>
<evidence type="ECO:0000259" key="2">
    <source>
        <dbReference type="Pfam" id="PF12010"/>
    </source>
</evidence>
<sequence>MKRVRKIMLFALTLALASLIVLPACWSNKQSANDGGLTFLTDTAAGKADRPDHSKEVKIVGYLLGEAPKGMPEVLDAINAKLKKDINATLEINYIGWGDVASRYPLLLVSGEDVDFVFAADWNYYVSEASKGAFLKLDENMLKTYMPRHMAKLPEAALTSAKVNGNVYMVPTSTPDRKVNVALFRKDIMEKAGMKEIRKFSDIEPYLAEVKKDFPEMIPMNLDSQYDLPTPYQYLLNEKIAWIGAPVDSGDPKAEGIAFDNEDPTGRIVSMMEEPYLSAQKYAAKTMKKWYDKGYINKNPYANKVRSKDNFVQGKTAVAFGNSIDVASIMTSAKERGIDVYVKPMLSPTGHASQTSWLNNGAAIAANSKNPERTLEALDLIMEDPSYAYLAYYGIEGKNYVVTSDGKLDLPEGVTAESNTYPPDAAGIWFVNKDLFKPMANWTDSYIELNNKVEDWLKPFTYLGFSFNSENVKEEIANMANVSTQYAQPIFIGAVDNVDKAFATLNRKLKAAGIDKVKAEVEKQATDFLTKNKRQ</sequence>
<organism evidence="3 4">
    <name type="scientific">Paenibacillus puldeungensis</name>
    <dbReference type="NCBI Taxonomy" id="696536"/>
    <lineage>
        <taxon>Bacteria</taxon>
        <taxon>Bacillati</taxon>
        <taxon>Bacillota</taxon>
        <taxon>Bacilli</taxon>
        <taxon>Bacillales</taxon>
        <taxon>Paenibacillaceae</taxon>
        <taxon>Paenibacillus</taxon>
    </lineage>
</organism>
<dbReference type="RefSeq" id="WP_379321551.1">
    <property type="nucleotide sequence ID" value="NZ_JBHTLM010000025.1"/>
</dbReference>
<evidence type="ECO:0000313" key="4">
    <source>
        <dbReference type="Proteomes" id="UP001597262"/>
    </source>
</evidence>
<dbReference type="SUPFAM" id="SSF53850">
    <property type="entry name" value="Periplasmic binding protein-like II"/>
    <property type="match status" value="1"/>
</dbReference>
<dbReference type="EMBL" id="JBHTLM010000025">
    <property type="protein sequence ID" value="MFD1179125.1"/>
    <property type="molecule type" value="Genomic_DNA"/>
</dbReference>
<dbReference type="PANTHER" id="PTHR43649">
    <property type="entry name" value="ARABINOSE-BINDING PROTEIN-RELATED"/>
    <property type="match status" value="1"/>
</dbReference>
<dbReference type="Proteomes" id="UP001597262">
    <property type="component" value="Unassembled WGS sequence"/>
</dbReference>
<reference evidence="4" key="1">
    <citation type="journal article" date="2019" name="Int. J. Syst. Evol. Microbiol.">
        <title>The Global Catalogue of Microorganisms (GCM) 10K type strain sequencing project: providing services to taxonomists for standard genome sequencing and annotation.</title>
        <authorList>
            <consortium name="The Broad Institute Genomics Platform"/>
            <consortium name="The Broad Institute Genome Sequencing Center for Infectious Disease"/>
            <person name="Wu L."/>
            <person name="Ma J."/>
        </authorList>
    </citation>
    <scope>NUCLEOTIDE SEQUENCE [LARGE SCALE GENOMIC DNA]</scope>
    <source>
        <strain evidence="4">CCUG 59189</strain>
    </source>
</reference>
<dbReference type="InterPro" id="IPR022627">
    <property type="entry name" value="DUF3502"/>
</dbReference>
<feature type="chain" id="PRO_5046165219" evidence="1">
    <location>
        <begin position="27"/>
        <end position="535"/>
    </location>
</feature>
<feature type="domain" description="DUF3502" evidence="2">
    <location>
        <begin position="462"/>
        <end position="529"/>
    </location>
</feature>
<keyword evidence="4" id="KW-1185">Reference proteome</keyword>
<gene>
    <name evidence="3" type="ORF">ACFQ3W_22865</name>
</gene>
<evidence type="ECO:0000313" key="3">
    <source>
        <dbReference type="EMBL" id="MFD1179125.1"/>
    </source>
</evidence>